<dbReference type="AlphaFoldDB" id="A0A4Q9MKT7"/>
<accession>A0A4Q9MKT7</accession>
<name>A0A4Q9MKT7_9APHY</name>
<gene>
    <name evidence="1" type="ORF">BD311DRAFT_779494</name>
</gene>
<organism evidence="1">
    <name type="scientific">Dichomitus squalens</name>
    <dbReference type="NCBI Taxonomy" id="114155"/>
    <lineage>
        <taxon>Eukaryota</taxon>
        <taxon>Fungi</taxon>
        <taxon>Dikarya</taxon>
        <taxon>Basidiomycota</taxon>
        <taxon>Agaricomycotina</taxon>
        <taxon>Agaricomycetes</taxon>
        <taxon>Polyporales</taxon>
        <taxon>Polyporaceae</taxon>
        <taxon>Dichomitus</taxon>
    </lineage>
</organism>
<reference evidence="1" key="1">
    <citation type="submission" date="2019-01" db="EMBL/GenBank/DDBJ databases">
        <title>Draft genome sequences of three monokaryotic isolates of the white-rot basidiomycete fungus Dichomitus squalens.</title>
        <authorList>
            <consortium name="DOE Joint Genome Institute"/>
            <person name="Lopez S.C."/>
            <person name="Andreopoulos B."/>
            <person name="Pangilinan J."/>
            <person name="Lipzen A."/>
            <person name="Riley R."/>
            <person name="Ahrendt S."/>
            <person name="Ng V."/>
            <person name="Barry K."/>
            <person name="Daum C."/>
            <person name="Grigoriev I.V."/>
            <person name="Hilden K.S."/>
            <person name="Makela M.R."/>
            <person name="de Vries R.P."/>
        </authorList>
    </citation>
    <scope>NUCLEOTIDE SEQUENCE [LARGE SCALE GENOMIC DNA]</scope>
    <source>
        <strain evidence="1">OM18370.1</strain>
    </source>
</reference>
<sequence>MGRDVHGKMSKINVALKDGPQNYKQHVEDSNRFPGNQLSADFATVYSDHGLDYFAWSATCANIAPIIPVDAISASQSFQQMWNVSDAALFRKDAELGKGLPNRQHQRAFFQFKHEGTHNDPFDDAEEGEVEALEERIMVWPAEMCRTYSAHNIKVYQRRTGEEERAIV</sequence>
<protein>
    <submittedName>
        <fullName evidence="1">Uncharacterized protein</fullName>
    </submittedName>
</protein>
<dbReference type="EMBL" id="ML143442">
    <property type="protein sequence ID" value="TBU26691.1"/>
    <property type="molecule type" value="Genomic_DNA"/>
</dbReference>
<evidence type="ECO:0000313" key="1">
    <source>
        <dbReference type="EMBL" id="TBU26691.1"/>
    </source>
</evidence>
<proteinExistence type="predicted"/>
<dbReference type="Proteomes" id="UP000292957">
    <property type="component" value="Unassembled WGS sequence"/>
</dbReference>